<evidence type="ECO:0000256" key="1">
    <source>
        <dbReference type="SAM" id="Coils"/>
    </source>
</evidence>
<evidence type="ECO:0000313" key="3">
    <source>
        <dbReference type="EMBL" id="MFD2183694.1"/>
    </source>
</evidence>
<organism evidence="3 4">
    <name type="scientific">Rhodoplanes azumiensis</name>
    <dbReference type="NCBI Taxonomy" id="1897628"/>
    <lineage>
        <taxon>Bacteria</taxon>
        <taxon>Pseudomonadati</taxon>
        <taxon>Pseudomonadota</taxon>
        <taxon>Alphaproteobacteria</taxon>
        <taxon>Hyphomicrobiales</taxon>
        <taxon>Nitrobacteraceae</taxon>
        <taxon>Rhodoplanes</taxon>
    </lineage>
</organism>
<gene>
    <name evidence="3" type="ORF">ACFSOX_16175</name>
</gene>
<keyword evidence="4" id="KW-1185">Reference proteome</keyword>
<name>A0ABW5APB3_9BRAD</name>
<keyword evidence="2" id="KW-0732">Signal</keyword>
<dbReference type="EMBL" id="JBHUIW010000019">
    <property type="protein sequence ID" value="MFD2183694.1"/>
    <property type="molecule type" value="Genomic_DNA"/>
</dbReference>
<sequence length="205" mass="22997">MRPSARPVAIALAAIALVATGLAGSAPAQAQSETDRLREALRSATAQVRSLEDQRAVLQARQAEAERERDRLRRQNETLRAQVKEAEQAYRQAVSDFNQRLTERDETLEKWKDAYGEAATVARAKEAERARLEQKAAVLEASGKSCTAKNTQLLKVGTELLQRYEAMNPLEAAVVHDPIFGLRRVEHQNLVQDYRDKLLDQKVRP</sequence>
<feature type="chain" id="PRO_5045615688" description="DNA repair ATPase" evidence="2">
    <location>
        <begin position="31"/>
        <end position="205"/>
    </location>
</feature>
<feature type="signal peptide" evidence="2">
    <location>
        <begin position="1"/>
        <end position="30"/>
    </location>
</feature>
<comment type="caution">
    <text evidence="3">The sequence shown here is derived from an EMBL/GenBank/DDBJ whole genome shotgun (WGS) entry which is preliminary data.</text>
</comment>
<accession>A0ABW5APB3</accession>
<feature type="coiled-coil region" evidence="1">
    <location>
        <begin position="34"/>
        <end position="96"/>
    </location>
</feature>
<keyword evidence="1" id="KW-0175">Coiled coil</keyword>
<proteinExistence type="predicted"/>
<reference evidence="4" key="1">
    <citation type="journal article" date="2019" name="Int. J. Syst. Evol. Microbiol.">
        <title>The Global Catalogue of Microorganisms (GCM) 10K type strain sequencing project: providing services to taxonomists for standard genome sequencing and annotation.</title>
        <authorList>
            <consortium name="The Broad Institute Genomics Platform"/>
            <consortium name="The Broad Institute Genome Sequencing Center for Infectious Disease"/>
            <person name="Wu L."/>
            <person name="Ma J."/>
        </authorList>
    </citation>
    <scope>NUCLEOTIDE SEQUENCE [LARGE SCALE GENOMIC DNA]</scope>
    <source>
        <strain evidence="4">CGMCC 1.6774</strain>
    </source>
</reference>
<protein>
    <recommendedName>
        <fullName evidence="5">DNA repair ATPase</fullName>
    </recommendedName>
</protein>
<dbReference type="RefSeq" id="WP_378478845.1">
    <property type="nucleotide sequence ID" value="NZ_JBHUIW010000019.1"/>
</dbReference>
<dbReference type="Proteomes" id="UP001597314">
    <property type="component" value="Unassembled WGS sequence"/>
</dbReference>
<evidence type="ECO:0000256" key="2">
    <source>
        <dbReference type="SAM" id="SignalP"/>
    </source>
</evidence>
<evidence type="ECO:0008006" key="5">
    <source>
        <dbReference type="Google" id="ProtNLM"/>
    </source>
</evidence>
<dbReference type="Gene3D" id="1.10.287.1490">
    <property type="match status" value="1"/>
</dbReference>
<evidence type="ECO:0000313" key="4">
    <source>
        <dbReference type="Proteomes" id="UP001597314"/>
    </source>
</evidence>